<accession>A0ABN7S1L7</accession>
<name>A0ABN7S1L7_OIKDI</name>
<evidence type="ECO:0000313" key="4">
    <source>
        <dbReference type="EMBL" id="CAG5090929.1"/>
    </source>
</evidence>
<evidence type="ECO:0000256" key="1">
    <source>
        <dbReference type="ARBA" id="ARBA00004294"/>
    </source>
</evidence>
<dbReference type="InterPro" id="IPR023614">
    <property type="entry name" value="Porin_dom_sf"/>
</dbReference>
<keyword evidence="2" id="KW-0472">Membrane</keyword>
<keyword evidence="2" id="KW-1134">Transmembrane beta strand</keyword>
<evidence type="ECO:0000256" key="3">
    <source>
        <dbReference type="ARBA" id="ARBA00022787"/>
    </source>
</evidence>
<keyword evidence="3" id="KW-0496">Mitochondrion</keyword>
<keyword evidence="2" id="KW-0812">Transmembrane</keyword>
<dbReference type="Gene3D" id="2.40.160.10">
    <property type="entry name" value="Porin"/>
    <property type="match status" value="1"/>
</dbReference>
<gene>
    <name evidence="4" type="ORF">OKIOD_LOCUS4332</name>
</gene>
<evidence type="ECO:0000313" key="5">
    <source>
        <dbReference type="Proteomes" id="UP001158576"/>
    </source>
</evidence>
<organism evidence="4 5">
    <name type="scientific">Oikopleura dioica</name>
    <name type="common">Tunicate</name>
    <dbReference type="NCBI Taxonomy" id="34765"/>
    <lineage>
        <taxon>Eukaryota</taxon>
        <taxon>Metazoa</taxon>
        <taxon>Chordata</taxon>
        <taxon>Tunicata</taxon>
        <taxon>Appendicularia</taxon>
        <taxon>Copelata</taxon>
        <taxon>Oikopleuridae</taxon>
        <taxon>Oikopleura</taxon>
    </lineage>
</organism>
<protein>
    <submittedName>
        <fullName evidence="4">Oidioi.mRNA.OKI2018_I69.PAR.g12774.t1.cds</fullName>
    </submittedName>
</protein>
<comment type="subcellular location">
    <subcellularLocation>
        <location evidence="1">Mitochondrion outer membrane</location>
    </subcellularLocation>
</comment>
<evidence type="ECO:0000256" key="2">
    <source>
        <dbReference type="ARBA" id="ARBA00022452"/>
    </source>
</evidence>
<dbReference type="InterPro" id="IPR027246">
    <property type="entry name" value="Porin_Euk/Tom40"/>
</dbReference>
<proteinExistence type="predicted"/>
<dbReference type="EMBL" id="OU015568">
    <property type="protein sequence ID" value="CAG5090929.1"/>
    <property type="molecule type" value="Genomic_DNA"/>
</dbReference>
<keyword evidence="5" id="KW-1185">Reference proteome</keyword>
<reference evidence="4 5" key="1">
    <citation type="submission" date="2021-04" db="EMBL/GenBank/DDBJ databases">
        <authorList>
            <person name="Bliznina A."/>
        </authorList>
    </citation>
    <scope>NUCLEOTIDE SEQUENCE [LARGE SCALE GENOMIC DNA]</scope>
</reference>
<dbReference type="Pfam" id="PF01459">
    <property type="entry name" value="Porin_3"/>
    <property type="match status" value="1"/>
</dbReference>
<dbReference type="Proteomes" id="UP001158576">
    <property type="component" value="Chromosome PAR"/>
</dbReference>
<keyword evidence="3" id="KW-1000">Mitochondrion outer membrane</keyword>
<sequence length="269" mass="28253">MVVAFADVAKAPKDLFKKPFNAGKTDIDIKSGIFTLKNSVAGDKLKSELEFKAEDALLGLGKGFTLPLTKKYDGKTVKLEFKKAFDSNGNKLNVDFNTNIVPESAAYSHTLKTKITGANFVAGVDLSVDNPAGATFHACTALKNNTIGVSGSLSDPTALNYIYSPCGGLFFETNLKNHTLHLYKKSGDTAVATRVGFACGSADSSFALAVKKSLASGADLSIKADQSGSIDVAHVSNLSDGVKMTLGANFNSLNLAAAPKFGAGFEFNF</sequence>